<evidence type="ECO:0000256" key="3">
    <source>
        <dbReference type="ARBA" id="ARBA00020454"/>
    </source>
</evidence>
<dbReference type="EMBL" id="JAGXEW010000004">
    <property type="protein sequence ID" value="KAK1172392.1"/>
    <property type="molecule type" value="Genomic_DNA"/>
</dbReference>
<feature type="transmembrane region" description="Helical" evidence="22">
    <location>
        <begin position="23"/>
        <end position="43"/>
    </location>
</feature>
<evidence type="ECO:0000259" key="23">
    <source>
        <dbReference type="PROSITE" id="PS50262"/>
    </source>
</evidence>
<evidence type="ECO:0000256" key="1">
    <source>
        <dbReference type="ARBA" id="ARBA00004651"/>
    </source>
</evidence>
<evidence type="ECO:0000256" key="4">
    <source>
        <dbReference type="ARBA" id="ARBA00022475"/>
    </source>
</evidence>
<feature type="transmembrane region" description="Helical" evidence="22">
    <location>
        <begin position="98"/>
        <end position="119"/>
    </location>
</feature>
<organism evidence="24 25">
    <name type="scientific">Acipenser oxyrinchus oxyrinchus</name>
    <dbReference type="NCBI Taxonomy" id="40147"/>
    <lineage>
        <taxon>Eukaryota</taxon>
        <taxon>Metazoa</taxon>
        <taxon>Chordata</taxon>
        <taxon>Craniata</taxon>
        <taxon>Vertebrata</taxon>
        <taxon>Euteleostomi</taxon>
        <taxon>Actinopterygii</taxon>
        <taxon>Chondrostei</taxon>
        <taxon>Acipenseriformes</taxon>
        <taxon>Acipenseridae</taxon>
        <taxon>Acipenser</taxon>
    </lineage>
</organism>
<comment type="similarity">
    <text evidence="21">Belongs to the G-protein coupled receptor 1 family.</text>
</comment>
<dbReference type="InterPro" id="IPR001168">
    <property type="entry name" value="ACTH_rcpt"/>
</dbReference>
<evidence type="ECO:0000256" key="21">
    <source>
        <dbReference type="RuleBase" id="RU000688"/>
    </source>
</evidence>
<keyword evidence="12 21" id="KW-0675">Receptor</keyword>
<proteinExistence type="inferred from homology"/>
<evidence type="ECO:0000256" key="17">
    <source>
        <dbReference type="ARBA" id="ARBA00031493"/>
    </source>
</evidence>
<dbReference type="PROSITE" id="PS50262">
    <property type="entry name" value="G_PROTEIN_RECEP_F1_2"/>
    <property type="match status" value="1"/>
</dbReference>
<keyword evidence="15" id="KW-0449">Lipoprotein</keyword>
<feature type="transmembrane region" description="Helical" evidence="22">
    <location>
        <begin position="140"/>
        <end position="160"/>
    </location>
</feature>
<keyword evidence="6" id="KW-0832">Ubl conjugation</keyword>
<reference evidence="24" key="1">
    <citation type="submission" date="2022-02" db="EMBL/GenBank/DDBJ databases">
        <title>Atlantic sturgeon de novo genome assembly.</title>
        <authorList>
            <person name="Stock M."/>
            <person name="Klopp C."/>
            <person name="Guiguen Y."/>
            <person name="Cabau C."/>
            <person name="Parinello H."/>
            <person name="Santidrian Yebra-Pimentel E."/>
            <person name="Kuhl H."/>
            <person name="Dirks R.P."/>
            <person name="Guessner J."/>
            <person name="Wuertz S."/>
            <person name="Du K."/>
            <person name="Schartl M."/>
        </authorList>
    </citation>
    <scope>NUCLEOTIDE SEQUENCE</scope>
    <source>
        <strain evidence="24">STURGEONOMICS-FGT-2020</strain>
        <tissue evidence="24">Whole blood</tissue>
    </source>
</reference>
<evidence type="ECO:0000256" key="12">
    <source>
        <dbReference type="ARBA" id="ARBA00023170"/>
    </source>
</evidence>
<feature type="domain" description="G-protein coupled receptors family 1 profile" evidence="23">
    <location>
        <begin position="34"/>
        <end position="275"/>
    </location>
</feature>
<dbReference type="PRINTS" id="PR00520">
    <property type="entry name" value="ACTROPHINR"/>
</dbReference>
<evidence type="ECO:0000256" key="15">
    <source>
        <dbReference type="ARBA" id="ARBA00023288"/>
    </source>
</evidence>
<protein>
    <recommendedName>
        <fullName evidence="2">Adrenocorticotropic hormone receptor</fullName>
    </recommendedName>
    <alternativeName>
        <fullName evidence="18">Adrenocorticotropin receptor</fullName>
    </alternativeName>
    <alternativeName>
        <fullName evidence="16">Melanocortin receptor 1</fullName>
    </alternativeName>
    <alternativeName>
        <fullName evidence="17">Melanocortin receptor 2</fullName>
    </alternativeName>
    <alternativeName>
        <fullName evidence="3">Melanocyte-stimulating hormone receptor</fullName>
    </alternativeName>
</protein>
<evidence type="ECO:0000256" key="13">
    <source>
        <dbReference type="ARBA" id="ARBA00023180"/>
    </source>
</evidence>
<evidence type="ECO:0000256" key="11">
    <source>
        <dbReference type="ARBA" id="ARBA00023157"/>
    </source>
</evidence>
<evidence type="ECO:0000256" key="10">
    <source>
        <dbReference type="ARBA" id="ARBA00023139"/>
    </source>
</evidence>
<evidence type="ECO:0000256" key="22">
    <source>
        <dbReference type="SAM" id="Phobius"/>
    </source>
</evidence>
<keyword evidence="11" id="KW-1015">Disulfide bond</keyword>
<evidence type="ECO:0000313" key="25">
    <source>
        <dbReference type="Proteomes" id="UP001230051"/>
    </source>
</evidence>
<evidence type="ECO:0000256" key="18">
    <source>
        <dbReference type="ARBA" id="ARBA00031897"/>
    </source>
</evidence>
<evidence type="ECO:0000256" key="2">
    <source>
        <dbReference type="ARBA" id="ARBA00017113"/>
    </source>
</evidence>
<comment type="subunit">
    <text evidence="20">Homodimer. Interacts with corticotropin (ACTH). Interacts with MRAP; this interaction targets MC2R to the plasma membrane. Interacts with MRAP2; competing with MRAP for binding to MC2R and impairing the binding of corticotropin (ACTH).</text>
</comment>
<keyword evidence="5 21" id="KW-0812">Transmembrane</keyword>
<evidence type="ECO:0000256" key="20">
    <source>
        <dbReference type="ARBA" id="ARBA00065360"/>
    </source>
</evidence>
<dbReference type="FunFam" id="1.20.1070.10:FF:000211">
    <property type="entry name" value="Melanocyte-stimulating hormone receptor"/>
    <property type="match status" value="1"/>
</dbReference>
<evidence type="ECO:0000256" key="8">
    <source>
        <dbReference type="ARBA" id="ARBA00023040"/>
    </source>
</evidence>
<keyword evidence="4" id="KW-1003">Cell membrane</keyword>
<comment type="caution">
    <text evidence="24">The sequence shown here is derived from an EMBL/GenBank/DDBJ whole genome shotgun (WGS) entry which is preliminary data.</text>
</comment>
<dbReference type="InterPro" id="IPR001671">
    <property type="entry name" value="Melcrt_ACTH_rcpt"/>
</dbReference>
<dbReference type="PROSITE" id="PS00237">
    <property type="entry name" value="G_PROTEIN_RECEP_F1_1"/>
    <property type="match status" value="1"/>
</dbReference>
<evidence type="ECO:0000256" key="9">
    <source>
        <dbReference type="ARBA" id="ARBA00023136"/>
    </source>
</evidence>
<dbReference type="Proteomes" id="UP001230051">
    <property type="component" value="Unassembled WGS sequence"/>
</dbReference>
<keyword evidence="9 22" id="KW-0472">Membrane</keyword>
<dbReference type="GO" id="GO:0004978">
    <property type="term" value="F:corticotropin receptor activity"/>
    <property type="evidence" value="ECO:0007669"/>
    <property type="project" value="InterPro"/>
</dbReference>
<evidence type="ECO:0000313" key="24">
    <source>
        <dbReference type="EMBL" id="KAK1172392.1"/>
    </source>
</evidence>
<keyword evidence="10" id="KW-0564">Palmitate</keyword>
<evidence type="ECO:0000256" key="5">
    <source>
        <dbReference type="ARBA" id="ARBA00022692"/>
    </source>
</evidence>
<dbReference type="SUPFAM" id="SSF81321">
    <property type="entry name" value="Family A G protein-coupled receptor-like"/>
    <property type="match status" value="1"/>
</dbReference>
<feature type="transmembrane region" description="Helical" evidence="22">
    <location>
        <begin position="255"/>
        <end position="277"/>
    </location>
</feature>
<feature type="transmembrane region" description="Helical" evidence="22">
    <location>
        <begin position="220"/>
        <end position="243"/>
    </location>
</feature>
<keyword evidence="14 21" id="KW-0807">Transducer</keyword>
<dbReference type="PRINTS" id="PR00534">
    <property type="entry name" value="MCRFAMILY"/>
</dbReference>
<evidence type="ECO:0000256" key="14">
    <source>
        <dbReference type="ARBA" id="ARBA00023224"/>
    </source>
</evidence>
<name>A0AAD8LR41_ACIOX</name>
<evidence type="ECO:0000256" key="19">
    <source>
        <dbReference type="ARBA" id="ARBA00058340"/>
    </source>
</evidence>
<dbReference type="GO" id="GO:0005886">
    <property type="term" value="C:plasma membrane"/>
    <property type="evidence" value="ECO:0007669"/>
    <property type="project" value="UniProtKB-SubCell"/>
</dbReference>
<comment type="function">
    <text evidence="19">Hormone receptor primarily expressed in adrenal cortex that plays a key role in regulating adrenocortical function. Upon corticotropin (ACTH) binding, facilitates the release of adrenal glucocorticoids, including cortisol and corticosterone. In addition, MC2R is required for fetal and neonatal adrenal gland development. Mechanistically, activates adenylate cyclase (cAMP), the MAPK cascade as well as the cAMP-dependent protein kinase A pathway leading to steroidogenic factor 1/NR5A1-mediated transcriptional activation.</text>
</comment>
<dbReference type="Gene3D" id="1.20.1070.10">
    <property type="entry name" value="Rhodopsin 7-helix transmembrane proteins"/>
    <property type="match status" value="1"/>
</dbReference>
<gene>
    <name evidence="24" type="primary">MC2R</name>
    <name evidence="24" type="ORF">AOXY_G4959</name>
</gene>
<keyword evidence="13" id="KW-0325">Glycoprotein</keyword>
<dbReference type="SMART" id="SM01381">
    <property type="entry name" value="7TM_GPCR_Srsx"/>
    <property type="match status" value="1"/>
</dbReference>
<keyword evidence="8 21" id="KW-0297">G-protein coupled receptor</keyword>
<evidence type="ECO:0000256" key="7">
    <source>
        <dbReference type="ARBA" id="ARBA00022989"/>
    </source>
</evidence>
<keyword evidence="25" id="KW-1185">Reference proteome</keyword>
<comment type="subcellular location">
    <subcellularLocation>
        <location evidence="1">Cell membrane</location>
        <topology evidence="1">Multi-pass membrane protein</topology>
    </subcellularLocation>
</comment>
<dbReference type="PANTHER" id="PTHR22750">
    <property type="entry name" value="G-PROTEIN COUPLED RECEPTOR"/>
    <property type="match status" value="1"/>
</dbReference>
<dbReference type="InterPro" id="IPR000276">
    <property type="entry name" value="GPCR_Rhodpsn"/>
</dbReference>
<keyword evidence="7 22" id="KW-1133">Transmembrane helix</keyword>
<evidence type="ECO:0000256" key="6">
    <source>
        <dbReference type="ARBA" id="ARBA00022843"/>
    </source>
</evidence>
<accession>A0AAD8LR41</accession>
<evidence type="ECO:0000256" key="16">
    <source>
        <dbReference type="ARBA" id="ARBA00031491"/>
    </source>
</evidence>
<sequence length="313" mass="35598">MENSTHVTVNTTDCEVVEIPHEIFFAIAMVSLTENLLVVVAVIKNKNLHSPMYCFICSLSIFNMTASVSKTWENIMIVFSKMGHLYSRGELAMKMDDVMDALVCMSFLGSIFSLLAIAVDRYITIFHALRYHTIMTMKRVAAILAGIWTFCAASGVLMAIFSHYTIIMTCFIVLFLISLALIMFLYVHMFLLARTHARKIASLPGNTVHQKHNMKGAITLAILFGVFIACWSPFFFHLFLIMICPLNPYCECYRSLFQVNVILLMCNSVIDPFIYAFRSVELRSTFRKMFCCSGDIFCHAIQCLQLNSNIRLL</sequence>
<dbReference type="GO" id="GO:0004980">
    <property type="term" value="F:melanocyte-stimulating hormone receptor activity"/>
    <property type="evidence" value="ECO:0007669"/>
    <property type="project" value="UniProtKB-ARBA"/>
</dbReference>
<feature type="transmembrane region" description="Helical" evidence="22">
    <location>
        <begin position="166"/>
        <end position="193"/>
    </location>
</feature>
<dbReference type="AlphaFoldDB" id="A0AAD8LR41"/>
<dbReference type="InterPro" id="IPR017452">
    <property type="entry name" value="GPCR_Rhodpsn_7TM"/>
</dbReference>
<dbReference type="Pfam" id="PF00001">
    <property type="entry name" value="7tm_1"/>
    <property type="match status" value="2"/>
</dbReference>
<dbReference type="GO" id="GO:0010468">
    <property type="term" value="P:regulation of gene expression"/>
    <property type="evidence" value="ECO:0007669"/>
    <property type="project" value="UniProtKB-ARBA"/>
</dbReference>
<dbReference type="PRINTS" id="PR00237">
    <property type="entry name" value="GPCRRHODOPSN"/>
</dbReference>